<evidence type="ECO:0000256" key="1">
    <source>
        <dbReference type="ARBA" id="ARBA00022670"/>
    </source>
</evidence>
<dbReference type="Pfam" id="PF20582">
    <property type="entry name" value="UPF0758_N"/>
    <property type="match status" value="1"/>
</dbReference>
<dbReference type="NCBIfam" id="NF000642">
    <property type="entry name" value="PRK00024.1"/>
    <property type="match status" value="1"/>
</dbReference>
<dbReference type="InterPro" id="IPR025657">
    <property type="entry name" value="RadC_JAB"/>
</dbReference>
<keyword evidence="1" id="KW-0645">Protease</keyword>
<dbReference type="InterPro" id="IPR046778">
    <property type="entry name" value="UPF0758_N"/>
</dbReference>
<dbReference type="GO" id="GO:0008237">
    <property type="term" value="F:metallopeptidase activity"/>
    <property type="evidence" value="ECO:0007669"/>
    <property type="project" value="UniProtKB-KW"/>
</dbReference>
<dbReference type="PROSITE" id="PS50249">
    <property type="entry name" value="MPN"/>
    <property type="match status" value="1"/>
</dbReference>
<dbReference type="OrthoDB" id="9804482at2"/>
<dbReference type="InterPro" id="IPR020891">
    <property type="entry name" value="UPF0758_CS"/>
</dbReference>
<evidence type="ECO:0000256" key="2">
    <source>
        <dbReference type="ARBA" id="ARBA00022723"/>
    </source>
</evidence>
<dbReference type="GO" id="GO:0046872">
    <property type="term" value="F:metal ion binding"/>
    <property type="evidence" value="ECO:0007669"/>
    <property type="project" value="UniProtKB-KW"/>
</dbReference>
<gene>
    <name evidence="8" type="primary">radC</name>
    <name evidence="8" type="ORF">F8C82_08375</name>
</gene>
<evidence type="ECO:0000256" key="5">
    <source>
        <dbReference type="ARBA" id="ARBA00023049"/>
    </source>
</evidence>
<protein>
    <submittedName>
        <fullName evidence="8">DNA repair protein RadC</fullName>
    </submittedName>
</protein>
<dbReference type="PROSITE" id="PS01302">
    <property type="entry name" value="UPF0758"/>
    <property type="match status" value="1"/>
</dbReference>
<evidence type="ECO:0000259" key="7">
    <source>
        <dbReference type="PROSITE" id="PS50249"/>
    </source>
</evidence>
<keyword evidence="5" id="KW-0482">Metalloprotease</keyword>
<evidence type="ECO:0000256" key="6">
    <source>
        <dbReference type="RuleBase" id="RU003797"/>
    </source>
</evidence>
<comment type="caution">
    <text evidence="8">The sequence shown here is derived from an EMBL/GenBank/DDBJ whole genome shotgun (WGS) entry which is preliminary data.</text>
</comment>
<dbReference type="PANTHER" id="PTHR30471:SF3">
    <property type="entry name" value="UPF0758 PROTEIN YEES-RELATED"/>
    <property type="match status" value="1"/>
</dbReference>
<dbReference type="InterPro" id="IPR001405">
    <property type="entry name" value="UPF0758"/>
</dbReference>
<keyword evidence="9" id="KW-1185">Reference proteome</keyword>
<sequence>MSSKDNTPISKLTATDRPRERLLQLGKSVLSDSELIAILLGSGLKDKSALTLAREMLHSAGGLRSMSRWNSDDYLRFPGIGEAKAIRVIAAFELGRRYPLEPPNTRPVITNSSDAYEQFYPVLSDLRHEEFWVLYLSNANKVLSRDRLSQGGMTGTVTDLRILFRRALMVHATGVILAHNHPSGNLEPSSADHKLTQKAVEAGRFMDIAVMDHLIVTPDDYVSFADEGWIHIR</sequence>
<dbReference type="Proteomes" id="UP000484164">
    <property type="component" value="Unassembled WGS sequence"/>
</dbReference>
<dbReference type="PANTHER" id="PTHR30471">
    <property type="entry name" value="DNA REPAIR PROTEIN RADC"/>
    <property type="match status" value="1"/>
</dbReference>
<dbReference type="EMBL" id="WBVQ01000002">
    <property type="protein sequence ID" value="KAB2815707.1"/>
    <property type="molecule type" value="Genomic_DNA"/>
</dbReference>
<keyword evidence="2" id="KW-0479">Metal-binding</keyword>
<comment type="similarity">
    <text evidence="6">Belongs to the UPF0758 family.</text>
</comment>
<proteinExistence type="inferred from homology"/>
<dbReference type="InterPro" id="IPR037518">
    <property type="entry name" value="MPN"/>
</dbReference>
<dbReference type="AlphaFoldDB" id="A0A6L3ZE32"/>
<dbReference type="Gene3D" id="3.40.140.10">
    <property type="entry name" value="Cytidine Deaminase, domain 2"/>
    <property type="match status" value="1"/>
</dbReference>
<evidence type="ECO:0000256" key="3">
    <source>
        <dbReference type="ARBA" id="ARBA00022801"/>
    </source>
</evidence>
<dbReference type="NCBIfam" id="TIGR00608">
    <property type="entry name" value="radc"/>
    <property type="match status" value="1"/>
</dbReference>
<feature type="domain" description="MPN" evidence="7">
    <location>
        <begin position="108"/>
        <end position="230"/>
    </location>
</feature>
<dbReference type="Pfam" id="PF04002">
    <property type="entry name" value="RadC"/>
    <property type="match status" value="1"/>
</dbReference>
<dbReference type="GO" id="GO:0006508">
    <property type="term" value="P:proteolysis"/>
    <property type="evidence" value="ECO:0007669"/>
    <property type="project" value="UniProtKB-KW"/>
</dbReference>
<dbReference type="RefSeq" id="WP_151693137.1">
    <property type="nucleotide sequence ID" value="NZ_BMGX01000001.1"/>
</dbReference>
<dbReference type="CDD" id="cd08071">
    <property type="entry name" value="MPN_DUF2466"/>
    <property type="match status" value="1"/>
</dbReference>
<organism evidence="8 9">
    <name type="scientific">Phaeocystidibacter marisrubri</name>
    <dbReference type="NCBI Taxonomy" id="1577780"/>
    <lineage>
        <taxon>Bacteria</taxon>
        <taxon>Pseudomonadati</taxon>
        <taxon>Bacteroidota</taxon>
        <taxon>Flavobacteriia</taxon>
        <taxon>Flavobacteriales</taxon>
        <taxon>Phaeocystidibacteraceae</taxon>
        <taxon>Phaeocystidibacter</taxon>
    </lineage>
</organism>
<reference evidence="8 9" key="1">
    <citation type="submission" date="2019-10" db="EMBL/GenBank/DDBJ databases">
        <title>Genome sequence of Phaeocystidibacter marisrubri JCM30614 (type strain).</title>
        <authorList>
            <person name="Bowman J.P."/>
        </authorList>
    </citation>
    <scope>NUCLEOTIDE SEQUENCE [LARGE SCALE GENOMIC DNA]</scope>
    <source>
        <strain evidence="8 9">JCM 30614</strain>
    </source>
</reference>
<keyword evidence="3" id="KW-0378">Hydrolase</keyword>
<evidence type="ECO:0000256" key="4">
    <source>
        <dbReference type="ARBA" id="ARBA00022833"/>
    </source>
</evidence>
<name>A0A6L3ZE32_9FLAO</name>
<evidence type="ECO:0000313" key="8">
    <source>
        <dbReference type="EMBL" id="KAB2815707.1"/>
    </source>
</evidence>
<keyword evidence="4" id="KW-0862">Zinc</keyword>
<evidence type="ECO:0000313" key="9">
    <source>
        <dbReference type="Proteomes" id="UP000484164"/>
    </source>
</evidence>
<accession>A0A6L3ZE32</accession>